<dbReference type="EMBL" id="CDMY01000350">
    <property type="protein sequence ID" value="CEM04383.1"/>
    <property type="molecule type" value="Genomic_DNA"/>
</dbReference>
<evidence type="ECO:0000313" key="2">
    <source>
        <dbReference type="Proteomes" id="UP000041254"/>
    </source>
</evidence>
<dbReference type="Proteomes" id="UP000041254">
    <property type="component" value="Unassembled WGS sequence"/>
</dbReference>
<reference evidence="1 2" key="1">
    <citation type="submission" date="2014-11" db="EMBL/GenBank/DDBJ databases">
        <authorList>
            <person name="Zhu J."/>
            <person name="Qi W."/>
            <person name="Song R."/>
        </authorList>
    </citation>
    <scope>NUCLEOTIDE SEQUENCE [LARGE SCALE GENOMIC DNA]</scope>
</reference>
<organism evidence="1 2">
    <name type="scientific">Vitrella brassicaformis (strain CCMP3155)</name>
    <dbReference type="NCBI Taxonomy" id="1169540"/>
    <lineage>
        <taxon>Eukaryota</taxon>
        <taxon>Sar</taxon>
        <taxon>Alveolata</taxon>
        <taxon>Colpodellida</taxon>
        <taxon>Vitrellaceae</taxon>
        <taxon>Vitrella</taxon>
    </lineage>
</organism>
<proteinExistence type="predicted"/>
<accession>A0A0G4EZF3</accession>
<dbReference type="InParanoid" id="A0A0G4EZF3"/>
<name>A0A0G4EZF3_VITBC</name>
<keyword evidence="2" id="KW-1185">Reference proteome</keyword>
<dbReference type="AlphaFoldDB" id="A0A0G4EZF3"/>
<dbReference type="VEuPathDB" id="CryptoDB:Vbra_220"/>
<evidence type="ECO:0000313" key="1">
    <source>
        <dbReference type="EMBL" id="CEM04383.1"/>
    </source>
</evidence>
<gene>
    <name evidence="1" type="ORF">Vbra_220</name>
</gene>
<sequence length="380" mass="42189">MQPTGAAPSSRPASPALFQPADLFDLSLPISKMAAMALATDDAKRAALRSQIATRTRQQELLGHTAETVNSTLLNAVQQHIHKALSRLGLADVLAFDIGGDVEAGLKVVCVLERGSGEEWRAMGRFLRMAFIYRLTPADAPRPLRLSASSLPTATAFHQLPLAMALYKTFGQQLSYMGISLALQQTDDGAYRIGNVPFRVVPLGELPGGHPYADGYKRTDPVIRWNEWLLFPSFSAFLMDRLLVWWCDGEGVGCKMVLLARIGSEDPRYVPRYGRLLRTDDITEDQGIVADYCNDWGNLNAADATDYRRVIVSGFRPNDTVTVYLQMGHNDIQLWTTEAPAADRPHPLADRYTLSIPLWCGVLRRFELETDVIDRGMVLR</sequence>
<protein>
    <submittedName>
        <fullName evidence="1">Uncharacterized protein</fullName>
    </submittedName>
</protein>
<dbReference type="PhylomeDB" id="A0A0G4EZF3"/>